<name>A0A2H1V9K5_SPOFR</name>
<proteinExistence type="predicted"/>
<sequence length="297" mass="32550">MLAKTKKVCTVGTQRVADSIFSRSNSLCDPQIVVSGLGVMCIGIFHGSPRHHGTNHYQQNVYSSIESYLVPAWLSNQSCSATNSEASMMCSLPVIEQTYYLMVSNRRRPWTLETPEALQGCCSGIGDGEDWEGGNWASGNLTHTTKHNASVVSRRFSVRPWYHSGRAGPFVPKHGSPTLKTVLIHACHLSELCGDIPKIMIMFFGLLTSSVDCFQYNIEAGVHARTVALIEVIAFGANDSIPMAIRFNEPVNEHNLTDSLLGVRNFRVVGESGIRKTGKGVIWASGNLTHTTHDIMI</sequence>
<organism evidence="1">
    <name type="scientific">Spodoptera frugiperda</name>
    <name type="common">Fall armyworm</name>
    <dbReference type="NCBI Taxonomy" id="7108"/>
    <lineage>
        <taxon>Eukaryota</taxon>
        <taxon>Metazoa</taxon>
        <taxon>Ecdysozoa</taxon>
        <taxon>Arthropoda</taxon>
        <taxon>Hexapoda</taxon>
        <taxon>Insecta</taxon>
        <taxon>Pterygota</taxon>
        <taxon>Neoptera</taxon>
        <taxon>Endopterygota</taxon>
        <taxon>Lepidoptera</taxon>
        <taxon>Glossata</taxon>
        <taxon>Ditrysia</taxon>
        <taxon>Noctuoidea</taxon>
        <taxon>Noctuidae</taxon>
        <taxon>Amphipyrinae</taxon>
        <taxon>Spodoptera</taxon>
    </lineage>
</organism>
<accession>A0A2H1V9K5</accession>
<protein>
    <submittedName>
        <fullName evidence="1">SFRICE_000586</fullName>
    </submittedName>
</protein>
<dbReference type="EMBL" id="ODYU01001403">
    <property type="protein sequence ID" value="SOQ37530.1"/>
    <property type="molecule type" value="Genomic_DNA"/>
</dbReference>
<dbReference type="AlphaFoldDB" id="A0A2H1V9K5"/>
<evidence type="ECO:0000313" key="1">
    <source>
        <dbReference type="EMBL" id="SOQ37530.1"/>
    </source>
</evidence>
<reference evidence="1" key="1">
    <citation type="submission" date="2016-07" db="EMBL/GenBank/DDBJ databases">
        <authorList>
            <person name="Bretaudeau A."/>
        </authorList>
    </citation>
    <scope>NUCLEOTIDE SEQUENCE</scope>
    <source>
        <strain evidence="1">Rice</strain>
        <tissue evidence="1">Whole body</tissue>
    </source>
</reference>
<gene>
    <name evidence="1" type="ORF">SFRICE_000586</name>
</gene>